<dbReference type="EMBL" id="CP025612">
    <property type="protein sequence ID" value="AUN32590.1"/>
    <property type="molecule type" value="Genomic_DNA"/>
</dbReference>
<keyword evidence="2" id="KW-1185">Reference proteome</keyword>
<proteinExistence type="predicted"/>
<dbReference type="KEGG" id="ncb:C0V82_19855"/>
<dbReference type="SUPFAM" id="SSF52490">
    <property type="entry name" value="Tubulin nucleotide-binding domain-like"/>
    <property type="match status" value="1"/>
</dbReference>
<organism evidence="1 2">
    <name type="scientific">Niveispirillum cyanobacteriorum</name>
    <dbReference type="NCBI Taxonomy" id="1612173"/>
    <lineage>
        <taxon>Bacteria</taxon>
        <taxon>Pseudomonadati</taxon>
        <taxon>Pseudomonadota</taxon>
        <taxon>Alphaproteobacteria</taxon>
        <taxon>Rhodospirillales</taxon>
        <taxon>Azospirillaceae</taxon>
        <taxon>Niveispirillum</taxon>
    </lineage>
</organism>
<dbReference type="RefSeq" id="WP_102114123.1">
    <property type="nucleotide sequence ID" value="NZ_BMGN01000007.1"/>
</dbReference>
<name>A0A2K9NHM4_9PROT</name>
<dbReference type="InterPro" id="IPR036525">
    <property type="entry name" value="Tubulin/FtsZ_GTPase_sf"/>
</dbReference>
<protein>
    <submittedName>
        <fullName evidence="1">Uncharacterized protein</fullName>
    </submittedName>
</protein>
<sequence length="1054" mass="119733">MATDNNKRVITQHPTLLIGLGGTGKQVLLQLRRMFFDHYGVPTLGHIGHLWVDTDTRNRTLDGNALSWFYEQVNFQARESVMVELTKSDLRNYFSQQKSYPNIFSWLDPSLEKHGEISDGAAQIRMFGRLAFFKHYPRIRQALQTTLDDIRNSARHMETLRDHGIQVDASRTDAWLVMSVAGGTGSGMFLDMAFALKYLDPNITIRGIIVLPSVFTREYNHKIFGNSYAALMELEHYNYAKDTGEAAASHLFPVQWTLDQYQSRQTLRGPVFEMAYLVGNKPDSPAGELRVDQKTALCDMLAECLFVEYGGRSEAMAQDWASKRSNLQDSLANVVSLPYHGAIEGFTVTEEFSCRYGSIGLSKLHVPIQRVAALVRHRLAQDMVKHWVEPASVPSNFDSLIASDYHPRLMMREQAGGGRAGLFVRELGRGTGGASLEQLLRQSVERRREEFLRSAANPDIGSRLTEWLQTEMLRDQLDKTNPDRKKWGVLTRLILDQGLENMFSQISEELDRIVGAMVNSPGQRFTLTRELLRRLFVTLEAGRQVLVTQVQRTRLQSERRRQEIAKRLNWLNGIRGRFTRKTVVDVIIDLSADYLLQELRAQLCEAAIDLCGRLSDLIGRGTVTQDISGKEILVETGIVKQLSHLEQILIEDLAPMPGNHVDSLRQLPESPINISLLEENDLRDFYVTRDNKPLDAAALVDLSSRFFEETTDAGGGLWEMRELLQRDGSGKASELLLTFARRATPHLDERTVDAIDRFSRKYSADGQEYSSMLQRLLNNGMPWLNAPRHHVMEDKTLAHRKLNISLGICPTSPEVARRNFLKRMENNSTLSLPNVDNRPDCVYVASEMAGVPLAVTPELDRYRDLSYYTSLRNGLALHIDVDYEKFQDILVRNAEDAVRYIDALHLVGTAILANVIRMDRTQRTGGTQRMELFYIDRTSVMNDPINLGALKLALRRLQEAGSEGLRRNIQNDTDRRIRQMNDTERARWLALLRYHARHKSLGNSSIASVLERLAEQLERSDPDLVELARQQVERIGDWAVEQPSNSGIYCLAAR</sequence>
<dbReference type="InterPro" id="IPR025904">
    <property type="entry name" value="Tubulin-like"/>
</dbReference>
<accession>A0A2K9NHM4</accession>
<gene>
    <name evidence="1" type="ORF">C0V82_19855</name>
</gene>
<dbReference type="Pfam" id="PF13809">
    <property type="entry name" value="Tubulin_2"/>
    <property type="match status" value="1"/>
</dbReference>
<dbReference type="OrthoDB" id="3400278at2"/>
<evidence type="ECO:0000313" key="1">
    <source>
        <dbReference type="EMBL" id="AUN32590.1"/>
    </source>
</evidence>
<dbReference type="Proteomes" id="UP000234752">
    <property type="component" value="Chromosome eg_2"/>
</dbReference>
<dbReference type="Gene3D" id="3.40.50.1440">
    <property type="entry name" value="Tubulin/FtsZ, GTPase domain"/>
    <property type="match status" value="1"/>
</dbReference>
<dbReference type="AlphaFoldDB" id="A0A2K9NHM4"/>
<evidence type="ECO:0000313" key="2">
    <source>
        <dbReference type="Proteomes" id="UP000234752"/>
    </source>
</evidence>
<reference evidence="1 2" key="1">
    <citation type="submission" date="2017-12" db="EMBL/GenBank/DDBJ databases">
        <title>Genomes of bacteria within cyanobacterial aggregates.</title>
        <authorList>
            <person name="Cai H."/>
        </authorList>
    </citation>
    <scope>NUCLEOTIDE SEQUENCE [LARGE SCALE GENOMIC DNA]</scope>
    <source>
        <strain evidence="1 2">TH16</strain>
    </source>
</reference>